<dbReference type="Proteomes" id="UP001152795">
    <property type="component" value="Unassembled WGS sequence"/>
</dbReference>
<dbReference type="GO" id="GO:0003676">
    <property type="term" value="F:nucleic acid binding"/>
    <property type="evidence" value="ECO:0007669"/>
    <property type="project" value="InterPro"/>
</dbReference>
<evidence type="ECO:0000256" key="1">
    <source>
        <dbReference type="SAM" id="MobiDB-lite"/>
    </source>
</evidence>
<name>A0A6S7J9W0_PARCT</name>
<evidence type="ECO:0000313" key="3">
    <source>
        <dbReference type="EMBL" id="CAB4028975.1"/>
    </source>
</evidence>
<dbReference type="SUPFAM" id="SSF53098">
    <property type="entry name" value="Ribonuclease H-like"/>
    <property type="match status" value="1"/>
</dbReference>
<dbReference type="PROSITE" id="PS50994">
    <property type="entry name" value="INTEGRASE"/>
    <property type="match status" value="1"/>
</dbReference>
<dbReference type="EMBL" id="CACRXK020015855">
    <property type="protein sequence ID" value="CAB4028975.1"/>
    <property type="molecule type" value="Genomic_DNA"/>
</dbReference>
<comment type="caution">
    <text evidence="3">The sequence shown here is derived from an EMBL/GenBank/DDBJ whole genome shotgun (WGS) entry which is preliminary data.</text>
</comment>
<gene>
    <name evidence="3" type="ORF">PACLA_8A009421</name>
</gene>
<evidence type="ECO:0000313" key="4">
    <source>
        <dbReference type="Proteomes" id="UP001152795"/>
    </source>
</evidence>
<dbReference type="InterPro" id="IPR001584">
    <property type="entry name" value="Integrase_cat-core"/>
</dbReference>
<sequence length="279" mass="32310">MPAGASKLKVVDIVKAQHEDATIARVLQLLKTSHKPSVTEIRRETPQVRKYLCKWHQLKCEQKERHSIPERTVGTTPQSSGGYQYILVVVDHFTKYSQAYPTKNKSCVMAADRIFNDFIQRFGVLKKIDHDMGMEFENNLFKRLEQLTGVMLSDYTIKRKVIHDQIMCRSGKVRYTDLQPGDCVLVRNLSPRGGPGKLQAFWEEVHIVVSRKGPESPVYELRPETGRGRNRVLHRNLLLPCEHLPLENWHELTRKTTETQRATKRVPRNESEDERLNSD</sequence>
<dbReference type="PANTHER" id="PTHR37984">
    <property type="entry name" value="PROTEIN CBG26694"/>
    <property type="match status" value="1"/>
</dbReference>
<reference evidence="3" key="1">
    <citation type="submission" date="2020-04" db="EMBL/GenBank/DDBJ databases">
        <authorList>
            <person name="Alioto T."/>
            <person name="Alioto T."/>
            <person name="Gomez Garrido J."/>
        </authorList>
    </citation>
    <scope>NUCLEOTIDE SEQUENCE</scope>
    <source>
        <strain evidence="3">A484AB</strain>
    </source>
</reference>
<evidence type="ECO:0000259" key="2">
    <source>
        <dbReference type="PROSITE" id="PS50994"/>
    </source>
</evidence>
<dbReference type="PANTHER" id="PTHR37984:SF15">
    <property type="entry name" value="INTEGRASE CATALYTIC DOMAIN-CONTAINING PROTEIN"/>
    <property type="match status" value="1"/>
</dbReference>
<accession>A0A6S7J9W0</accession>
<feature type="domain" description="Integrase catalytic" evidence="2">
    <location>
        <begin position="42"/>
        <end position="153"/>
    </location>
</feature>
<dbReference type="InterPro" id="IPR050951">
    <property type="entry name" value="Retrovirus_Pol_polyprotein"/>
</dbReference>
<dbReference type="AlphaFoldDB" id="A0A6S7J9W0"/>
<dbReference type="InterPro" id="IPR012337">
    <property type="entry name" value="RNaseH-like_sf"/>
</dbReference>
<dbReference type="GO" id="GO:0015074">
    <property type="term" value="P:DNA integration"/>
    <property type="evidence" value="ECO:0007669"/>
    <property type="project" value="InterPro"/>
</dbReference>
<feature type="compositionally biased region" description="Basic and acidic residues" evidence="1">
    <location>
        <begin position="267"/>
        <end position="279"/>
    </location>
</feature>
<proteinExistence type="predicted"/>
<protein>
    <submittedName>
        <fullName evidence="3">Retrovirus-related Pol poly from transposon</fullName>
    </submittedName>
</protein>
<feature type="region of interest" description="Disordered" evidence="1">
    <location>
        <begin position="255"/>
        <end position="279"/>
    </location>
</feature>
<dbReference type="Gene3D" id="3.30.420.10">
    <property type="entry name" value="Ribonuclease H-like superfamily/Ribonuclease H"/>
    <property type="match status" value="1"/>
</dbReference>
<organism evidence="3 4">
    <name type="scientific">Paramuricea clavata</name>
    <name type="common">Red gorgonian</name>
    <name type="synonym">Violescent sea-whip</name>
    <dbReference type="NCBI Taxonomy" id="317549"/>
    <lineage>
        <taxon>Eukaryota</taxon>
        <taxon>Metazoa</taxon>
        <taxon>Cnidaria</taxon>
        <taxon>Anthozoa</taxon>
        <taxon>Octocorallia</taxon>
        <taxon>Malacalcyonacea</taxon>
        <taxon>Plexauridae</taxon>
        <taxon>Paramuricea</taxon>
    </lineage>
</organism>
<keyword evidence="4" id="KW-1185">Reference proteome</keyword>
<dbReference type="InterPro" id="IPR036397">
    <property type="entry name" value="RNaseH_sf"/>
</dbReference>